<dbReference type="Pfam" id="PF13439">
    <property type="entry name" value="Glyco_transf_4"/>
    <property type="match status" value="1"/>
</dbReference>
<evidence type="ECO:0000259" key="1">
    <source>
        <dbReference type="Pfam" id="PF13439"/>
    </source>
</evidence>
<organism evidence="2 3">
    <name type="scientific">Ramlibacter terrae</name>
    <dbReference type="NCBI Taxonomy" id="2732511"/>
    <lineage>
        <taxon>Bacteria</taxon>
        <taxon>Pseudomonadati</taxon>
        <taxon>Pseudomonadota</taxon>
        <taxon>Betaproteobacteria</taxon>
        <taxon>Burkholderiales</taxon>
        <taxon>Comamonadaceae</taxon>
        <taxon>Ramlibacter</taxon>
    </lineage>
</organism>
<sequence>MPLRGTALRVRRDAARPPPGAWPALYRALDKLRPDAIVLHSVKTIVPCALYARRRRIPLLAVEHQNNGLKTRSEWAASRLLMLLADRVVVLTDDYRQQLQARLGAGFRAGKVCVIPNGIDTEAYRPAAAGLRGGPPRTIGMASRFTGIKRHDLLLDALVLLAARDGPGAWRLTPAGDGETLAAVRARAEALGLKQAVDFPGYLDEQALQRWFSSLDDVRPCVRGRNAQHVPVAGHGHGLAHRRLRRARHR</sequence>
<proteinExistence type="predicted"/>
<gene>
    <name evidence="2" type="ORF">HK414_09865</name>
</gene>
<dbReference type="Proteomes" id="UP000500826">
    <property type="component" value="Chromosome"/>
</dbReference>
<feature type="domain" description="Glycosyltransferase subfamily 4-like N-terminal" evidence="1">
    <location>
        <begin position="14"/>
        <end position="122"/>
    </location>
</feature>
<dbReference type="PANTHER" id="PTHR45947">
    <property type="entry name" value="SULFOQUINOVOSYL TRANSFERASE SQD2"/>
    <property type="match status" value="1"/>
</dbReference>
<dbReference type="InterPro" id="IPR028098">
    <property type="entry name" value="Glyco_trans_4-like_N"/>
</dbReference>
<keyword evidence="3" id="KW-1185">Reference proteome</keyword>
<reference evidence="2 3" key="1">
    <citation type="submission" date="2020-05" db="EMBL/GenBank/DDBJ databases">
        <title>Ramlibacter rhizophilus sp. nov., isolated from rhizosphere soil of national flower Mugunghwa from South Korea.</title>
        <authorList>
            <person name="Zheng-Fei Y."/>
            <person name="Huan T."/>
        </authorList>
    </citation>
    <scope>NUCLEOTIDE SEQUENCE [LARGE SCALE GENOMIC DNA]</scope>
    <source>
        <strain evidence="2 3">H242</strain>
    </source>
</reference>
<accession>A0ABX6P1V5</accession>
<dbReference type="InterPro" id="IPR050194">
    <property type="entry name" value="Glycosyltransferase_grp1"/>
</dbReference>
<dbReference type="Pfam" id="PF13692">
    <property type="entry name" value="Glyco_trans_1_4"/>
    <property type="match status" value="1"/>
</dbReference>
<dbReference type="SUPFAM" id="SSF53756">
    <property type="entry name" value="UDP-Glycosyltransferase/glycogen phosphorylase"/>
    <property type="match status" value="1"/>
</dbReference>
<dbReference type="PANTHER" id="PTHR45947:SF3">
    <property type="entry name" value="SULFOQUINOVOSYL TRANSFERASE SQD2"/>
    <property type="match status" value="1"/>
</dbReference>
<evidence type="ECO:0000313" key="3">
    <source>
        <dbReference type="Proteomes" id="UP000500826"/>
    </source>
</evidence>
<name>A0ABX6P1V5_9BURK</name>
<evidence type="ECO:0000313" key="2">
    <source>
        <dbReference type="EMBL" id="QJW84089.1"/>
    </source>
</evidence>
<dbReference type="Gene3D" id="3.40.50.2000">
    <property type="entry name" value="Glycogen Phosphorylase B"/>
    <property type="match status" value="2"/>
</dbReference>
<protein>
    <submittedName>
        <fullName evidence="2">Glycosyltransferase</fullName>
    </submittedName>
</protein>
<dbReference type="EMBL" id="CP053418">
    <property type="protein sequence ID" value="QJW84089.1"/>
    <property type="molecule type" value="Genomic_DNA"/>
</dbReference>